<evidence type="ECO:0000256" key="4">
    <source>
        <dbReference type="ARBA" id="ARBA00022842"/>
    </source>
</evidence>
<organism evidence="6 7">
    <name type="scientific">Cytobacillus firmus</name>
    <name type="common">Bacillus firmus</name>
    <dbReference type="NCBI Taxonomy" id="1399"/>
    <lineage>
        <taxon>Bacteria</taxon>
        <taxon>Bacillati</taxon>
        <taxon>Bacillota</taxon>
        <taxon>Bacilli</taxon>
        <taxon>Bacillales</taxon>
        <taxon>Bacillaceae</taxon>
        <taxon>Cytobacillus</taxon>
    </lineage>
</organism>
<reference evidence="6" key="1">
    <citation type="submission" date="2022-10" db="EMBL/GenBank/DDBJ databases">
        <title>Mechanism of multi-heavy metal repair in Cytobacillus Firmus M7.</title>
        <authorList>
            <person name="Li X."/>
            <person name="Yu C."/>
        </authorList>
    </citation>
    <scope>NUCLEOTIDE SEQUENCE</scope>
    <source>
        <strain evidence="6">M7</strain>
    </source>
</reference>
<dbReference type="GO" id="GO:0019213">
    <property type="term" value="F:deacetylase activity"/>
    <property type="evidence" value="ECO:0007669"/>
    <property type="project" value="TreeGrafter"/>
</dbReference>
<dbReference type="EMBL" id="CP107027">
    <property type="protein sequence ID" value="UYG95692.1"/>
    <property type="molecule type" value="Genomic_DNA"/>
</dbReference>
<dbReference type="PANTHER" id="PTHR31609:SF1">
    <property type="entry name" value="CARBOHYDRATE DEACETYLASE"/>
    <property type="match status" value="1"/>
</dbReference>
<dbReference type="AlphaFoldDB" id="A0AA46SJ34"/>
<keyword evidence="5" id="KW-0119">Carbohydrate metabolism</keyword>
<keyword evidence="3 6" id="KW-0378">Hydrolase</keyword>
<dbReference type="NCBIfam" id="NF002559">
    <property type="entry name" value="PRK02134.1"/>
    <property type="match status" value="1"/>
</dbReference>
<gene>
    <name evidence="6" type="primary">chbG</name>
    <name evidence="6" type="ORF">OD459_01295</name>
</gene>
<dbReference type="GO" id="GO:0036311">
    <property type="term" value="F:chitin disaccharide deacetylase activity"/>
    <property type="evidence" value="ECO:0007669"/>
    <property type="project" value="UniProtKB-EC"/>
</dbReference>
<protein>
    <submittedName>
        <fullName evidence="6">Chitin disaccharide deacetylase</fullName>
        <ecNumber evidence="6">3.5.1.105</ecNumber>
    </submittedName>
</protein>
<accession>A0AA46SJ34</accession>
<evidence type="ECO:0000313" key="6">
    <source>
        <dbReference type="EMBL" id="UYG95692.1"/>
    </source>
</evidence>
<keyword evidence="2" id="KW-0479">Metal-binding</keyword>
<evidence type="ECO:0000256" key="2">
    <source>
        <dbReference type="ARBA" id="ARBA00022723"/>
    </source>
</evidence>
<dbReference type="Proteomes" id="UP001163104">
    <property type="component" value="Chromosome"/>
</dbReference>
<dbReference type="SUPFAM" id="SSF88713">
    <property type="entry name" value="Glycoside hydrolase/deacetylase"/>
    <property type="match status" value="1"/>
</dbReference>
<dbReference type="EC" id="3.5.1.105" evidence="6"/>
<dbReference type="InterPro" id="IPR006879">
    <property type="entry name" value="YdjC-like"/>
</dbReference>
<dbReference type="Pfam" id="PF04794">
    <property type="entry name" value="YdjC"/>
    <property type="match status" value="1"/>
</dbReference>
<dbReference type="GO" id="GO:0046872">
    <property type="term" value="F:metal ion binding"/>
    <property type="evidence" value="ECO:0007669"/>
    <property type="project" value="UniProtKB-KW"/>
</dbReference>
<comment type="cofactor">
    <cofactor evidence="1">
        <name>Mg(2+)</name>
        <dbReference type="ChEBI" id="CHEBI:18420"/>
    </cofactor>
</comment>
<dbReference type="InterPro" id="IPR011330">
    <property type="entry name" value="Glyco_hydro/deAcase_b/a-brl"/>
</dbReference>
<evidence type="ECO:0000256" key="5">
    <source>
        <dbReference type="ARBA" id="ARBA00023277"/>
    </source>
</evidence>
<evidence type="ECO:0000313" key="7">
    <source>
        <dbReference type="Proteomes" id="UP001163104"/>
    </source>
</evidence>
<evidence type="ECO:0000256" key="1">
    <source>
        <dbReference type="ARBA" id="ARBA00001946"/>
    </source>
</evidence>
<name>A0AA46SJ34_CYTFI</name>
<keyword evidence="4" id="KW-0460">Magnesium</keyword>
<proteinExistence type="predicted"/>
<evidence type="ECO:0000256" key="3">
    <source>
        <dbReference type="ARBA" id="ARBA00022801"/>
    </source>
</evidence>
<dbReference type="PANTHER" id="PTHR31609">
    <property type="entry name" value="YDJC DEACETYLASE FAMILY MEMBER"/>
    <property type="match status" value="1"/>
</dbReference>
<dbReference type="Gene3D" id="3.20.20.370">
    <property type="entry name" value="Glycoside hydrolase/deacetylase"/>
    <property type="match status" value="1"/>
</dbReference>
<dbReference type="RefSeq" id="WP_048011305.1">
    <property type="nucleotide sequence ID" value="NZ_CP107027.1"/>
</dbReference>
<dbReference type="InterPro" id="IPR022948">
    <property type="entry name" value="COD_ChbG_bac"/>
</dbReference>
<sequence>MIKLIVNADDFGYSPGVNYGILHSYLYGIVNSATMMMNMAGTRQALAMAKQYPGLRTGVHLVLTSGKPLLTDLVTLTNKDGYFRSQGDLEGISLEELELEWSAQIDRFIGAGLTPSHLDSHHHVHTREEFLPVVQSLSNKYGLPFRVNGNFALEGVKSHTDRCLFDFYGDGIQEDYFSTLAEKAEDGETVEVMCHPAFADQLLMEGSSYNLMRLQELRILCSAKLPPNIKLIY</sequence>
<dbReference type="GO" id="GO:0000272">
    <property type="term" value="P:polysaccharide catabolic process"/>
    <property type="evidence" value="ECO:0007669"/>
    <property type="project" value="InterPro"/>
</dbReference>
<dbReference type="CDD" id="cd10803">
    <property type="entry name" value="YdjC_EF3048_like"/>
    <property type="match status" value="1"/>
</dbReference>